<dbReference type="Pfam" id="PF13480">
    <property type="entry name" value="Acetyltransf_6"/>
    <property type="match status" value="1"/>
</dbReference>
<keyword evidence="6" id="KW-0961">Cell wall biogenesis/degradation</keyword>
<dbReference type="Gene3D" id="3.40.630.30">
    <property type="match status" value="1"/>
</dbReference>
<accession>A0A286FDK6</accession>
<dbReference type="InterPro" id="IPR038740">
    <property type="entry name" value="BioF2-like_GNAT_dom"/>
</dbReference>
<dbReference type="GO" id="GO:0016755">
    <property type="term" value="F:aminoacyltransferase activity"/>
    <property type="evidence" value="ECO:0007669"/>
    <property type="project" value="InterPro"/>
</dbReference>
<dbReference type="PANTHER" id="PTHR36174:SF1">
    <property type="entry name" value="LIPID II:GLYCINE GLYCYLTRANSFERASE"/>
    <property type="match status" value="1"/>
</dbReference>
<keyword evidence="3" id="KW-0133">Cell shape</keyword>
<sequence length="352" mass="41281">MNNVFTYSIFDRLTFEVEQEILEKTILYSDFHYFQSPQFFGVCQNSKKLTPYYILAKADKELVGVLLFFRQVQVTVPMVSFLSSRNIIWGGPIVLGKSMDVMEGLLRFYTKNAPSSIYTQVRNLVDTDKYKALFNKYGFEYEDHLTILVDLTRSEADLWKGVHTKRRNQIRRAEKEGCFVEQPHSIEALQACYSILQEVYQRAKLPLPDFSHFESLLHQSDERSGLRLFTVIWEGKIIGCMLCLAHGDWLFDYYAGAYSHFYKKYPNDLLPWAVFCWARKNGFRYFDFGGAGKPDVPYGVREYKKQFGGELVCYGRYERHSYPKLFVLAKFSLLLWRKLKFNLNLSKVFTGK</sequence>
<feature type="domain" description="BioF2-like acetyltransferase" evidence="7">
    <location>
        <begin position="167"/>
        <end position="304"/>
    </location>
</feature>
<keyword evidence="4" id="KW-0573">Peptidoglycan synthesis</keyword>
<proteinExistence type="inferred from homology"/>
<dbReference type="OrthoDB" id="934591at2"/>
<dbReference type="InterPro" id="IPR003447">
    <property type="entry name" value="FEMABX"/>
</dbReference>
<dbReference type="PANTHER" id="PTHR36174">
    <property type="entry name" value="LIPID II:GLYCINE GLYCYLTRANSFERASE"/>
    <property type="match status" value="1"/>
</dbReference>
<evidence type="ECO:0000256" key="3">
    <source>
        <dbReference type="ARBA" id="ARBA00022960"/>
    </source>
</evidence>
<organism evidence="8 9">
    <name type="scientific">Spirosoma fluviale</name>
    <dbReference type="NCBI Taxonomy" id="1597977"/>
    <lineage>
        <taxon>Bacteria</taxon>
        <taxon>Pseudomonadati</taxon>
        <taxon>Bacteroidota</taxon>
        <taxon>Cytophagia</taxon>
        <taxon>Cytophagales</taxon>
        <taxon>Cytophagaceae</taxon>
        <taxon>Spirosoma</taxon>
    </lineage>
</organism>
<reference evidence="9" key="1">
    <citation type="submission" date="2017-09" db="EMBL/GenBank/DDBJ databases">
        <authorList>
            <person name="Varghese N."/>
            <person name="Submissions S."/>
        </authorList>
    </citation>
    <scope>NUCLEOTIDE SEQUENCE [LARGE SCALE GENOMIC DNA]</scope>
    <source>
        <strain evidence="9">DSM 29961</strain>
    </source>
</reference>
<evidence type="ECO:0000256" key="2">
    <source>
        <dbReference type="ARBA" id="ARBA00022679"/>
    </source>
</evidence>
<evidence type="ECO:0000313" key="8">
    <source>
        <dbReference type="EMBL" id="SOD81273.1"/>
    </source>
</evidence>
<dbReference type="PROSITE" id="PS51191">
    <property type="entry name" value="FEMABX"/>
    <property type="match status" value="1"/>
</dbReference>
<keyword evidence="2 8" id="KW-0808">Transferase</keyword>
<comment type="similarity">
    <text evidence="1">Belongs to the FemABX family.</text>
</comment>
<dbReference type="GO" id="GO:0008360">
    <property type="term" value="P:regulation of cell shape"/>
    <property type="evidence" value="ECO:0007669"/>
    <property type="project" value="UniProtKB-KW"/>
</dbReference>
<dbReference type="GO" id="GO:0071555">
    <property type="term" value="P:cell wall organization"/>
    <property type="evidence" value="ECO:0007669"/>
    <property type="project" value="UniProtKB-KW"/>
</dbReference>
<dbReference type="Proteomes" id="UP000219452">
    <property type="component" value="Unassembled WGS sequence"/>
</dbReference>
<dbReference type="InterPro" id="IPR016181">
    <property type="entry name" value="Acyl_CoA_acyltransferase"/>
</dbReference>
<evidence type="ECO:0000256" key="6">
    <source>
        <dbReference type="ARBA" id="ARBA00023316"/>
    </source>
</evidence>
<evidence type="ECO:0000313" key="9">
    <source>
        <dbReference type="Proteomes" id="UP000219452"/>
    </source>
</evidence>
<evidence type="ECO:0000256" key="1">
    <source>
        <dbReference type="ARBA" id="ARBA00009943"/>
    </source>
</evidence>
<dbReference type="AlphaFoldDB" id="A0A286FDK6"/>
<dbReference type="SUPFAM" id="SSF55729">
    <property type="entry name" value="Acyl-CoA N-acyltransferases (Nat)"/>
    <property type="match status" value="1"/>
</dbReference>
<keyword evidence="9" id="KW-1185">Reference proteome</keyword>
<keyword evidence="5" id="KW-0012">Acyltransferase</keyword>
<protein>
    <submittedName>
        <fullName evidence="8">Acetyltransferase (GNAT) domain-containing protein</fullName>
    </submittedName>
</protein>
<evidence type="ECO:0000256" key="5">
    <source>
        <dbReference type="ARBA" id="ARBA00023315"/>
    </source>
</evidence>
<gene>
    <name evidence="8" type="ORF">SAMN06269250_1733</name>
</gene>
<evidence type="ECO:0000256" key="4">
    <source>
        <dbReference type="ARBA" id="ARBA00022984"/>
    </source>
</evidence>
<dbReference type="EMBL" id="OCNH01000001">
    <property type="protein sequence ID" value="SOD81273.1"/>
    <property type="molecule type" value="Genomic_DNA"/>
</dbReference>
<name>A0A286FDK6_9BACT</name>
<evidence type="ECO:0000259" key="7">
    <source>
        <dbReference type="Pfam" id="PF13480"/>
    </source>
</evidence>
<dbReference type="InterPro" id="IPR050644">
    <property type="entry name" value="PG_Glycine_Bridge_Synth"/>
</dbReference>
<dbReference type="GO" id="GO:0009252">
    <property type="term" value="P:peptidoglycan biosynthetic process"/>
    <property type="evidence" value="ECO:0007669"/>
    <property type="project" value="UniProtKB-KW"/>
</dbReference>